<dbReference type="Pfam" id="PF14004">
    <property type="entry name" value="DUF4227"/>
    <property type="match status" value="1"/>
</dbReference>
<dbReference type="Proteomes" id="UP001418796">
    <property type="component" value="Unassembled WGS sequence"/>
</dbReference>
<proteinExistence type="predicted"/>
<keyword evidence="1" id="KW-0812">Transmembrane</keyword>
<sequence length="77" mass="8987">MKDWVIAGLQTFKVMLLFIGCTLFFYYGILWVSQEYESYYRYDSPSGNAVKVTAETDSEPDHPSLLTRLGWFYQLGE</sequence>
<name>A0ABU9VHB8_9BACI</name>
<reference evidence="2 3" key="1">
    <citation type="submission" date="2024-03" db="EMBL/GenBank/DDBJ databases">
        <title>Bacilli Hybrid Assemblies.</title>
        <authorList>
            <person name="Kovac J."/>
        </authorList>
    </citation>
    <scope>NUCLEOTIDE SEQUENCE [LARGE SCALE GENOMIC DNA]</scope>
    <source>
        <strain evidence="2 3">FSL R7-0666</strain>
    </source>
</reference>
<dbReference type="RefSeq" id="WP_203086629.1">
    <property type="nucleotide sequence ID" value="NZ_JAEUZA010000001.1"/>
</dbReference>
<feature type="transmembrane region" description="Helical" evidence="1">
    <location>
        <begin position="12"/>
        <end position="32"/>
    </location>
</feature>
<protein>
    <submittedName>
        <fullName evidence="2">YqzK family protein</fullName>
    </submittedName>
</protein>
<accession>A0ABU9VHB8</accession>
<gene>
    <name evidence="2" type="ORF">MKY91_09145</name>
</gene>
<dbReference type="EMBL" id="JBCITK010000001">
    <property type="protein sequence ID" value="MEN0643309.1"/>
    <property type="molecule type" value="Genomic_DNA"/>
</dbReference>
<keyword evidence="3" id="KW-1185">Reference proteome</keyword>
<keyword evidence="1" id="KW-0472">Membrane</keyword>
<evidence type="ECO:0000256" key="1">
    <source>
        <dbReference type="SAM" id="Phobius"/>
    </source>
</evidence>
<comment type="caution">
    <text evidence="2">The sequence shown here is derived from an EMBL/GenBank/DDBJ whole genome shotgun (WGS) entry which is preliminary data.</text>
</comment>
<keyword evidence="1" id="KW-1133">Transmembrane helix</keyword>
<dbReference type="InterPro" id="IPR025321">
    <property type="entry name" value="DUF4227"/>
</dbReference>
<organism evidence="2 3">
    <name type="scientific">Alkalicoccobacillus gibsonii</name>
    <dbReference type="NCBI Taxonomy" id="79881"/>
    <lineage>
        <taxon>Bacteria</taxon>
        <taxon>Bacillati</taxon>
        <taxon>Bacillota</taxon>
        <taxon>Bacilli</taxon>
        <taxon>Bacillales</taxon>
        <taxon>Bacillaceae</taxon>
        <taxon>Alkalicoccobacillus</taxon>
    </lineage>
</organism>
<evidence type="ECO:0000313" key="2">
    <source>
        <dbReference type="EMBL" id="MEN0643309.1"/>
    </source>
</evidence>
<evidence type="ECO:0000313" key="3">
    <source>
        <dbReference type="Proteomes" id="UP001418796"/>
    </source>
</evidence>